<dbReference type="AlphaFoldDB" id="A0A975J194"/>
<dbReference type="KEGG" id="lamb:KBB96_04595"/>
<keyword evidence="3" id="KW-1185">Reference proteome</keyword>
<dbReference type="Proteomes" id="UP000676169">
    <property type="component" value="Chromosome"/>
</dbReference>
<evidence type="ECO:0000259" key="1">
    <source>
        <dbReference type="Pfam" id="PF04443"/>
    </source>
</evidence>
<dbReference type="Gene3D" id="3.40.50.12780">
    <property type="entry name" value="N-terminal domain of ligase-like"/>
    <property type="match status" value="1"/>
</dbReference>
<sequence>MELREKLLDWMHGTGAEPSFDEMALKVFRHQFELNAPYRRYSSALGRTPETLTGWQEIPAVPTDAFKLTRHPLRCFPAGAVQAVFRTSGTTRDIRGEHAFEDLTLYETSIIRGWERIGLPVPVNPWFLSQSPADAPDSSLVHMFGTLQQAHAPLARDRWLIDSTGRIDPAPLAEAVAKGEPITLFSTALGLLRMIESRQAVPLPPGSWIFETGGYKGVKVELEPAAFRALVAERFAIKPSKLLNEYGMTELSSPFYAWNGETAHRGSPWTRIRVIDPETGRIASPGEPGYLEVVDLANLGSVAAIRTQDLAIATGENSFTLLGRDPAALPRGCSRRADDLLNPS</sequence>
<evidence type="ECO:0000313" key="3">
    <source>
        <dbReference type="Proteomes" id="UP000676169"/>
    </source>
</evidence>
<dbReference type="InterPro" id="IPR007534">
    <property type="entry name" value="LuxE"/>
</dbReference>
<feature type="domain" description="Acyl-protein synthetase LuxE" evidence="1">
    <location>
        <begin position="203"/>
        <end position="315"/>
    </location>
</feature>
<dbReference type="SUPFAM" id="SSF56801">
    <property type="entry name" value="Acetyl-CoA synthetase-like"/>
    <property type="match status" value="1"/>
</dbReference>
<dbReference type="InterPro" id="IPR042099">
    <property type="entry name" value="ANL_N_sf"/>
</dbReference>
<organism evidence="2 3">
    <name type="scientific">Luteolibacter ambystomatis</name>
    <dbReference type="NCBI Taxonomy" id="2824561"/>
    <lineage>
        <taxon>Bacteria</taxon>
        <taxon>Pseudomonadati</taxon>
        <taxon>Verrucomicrobiota</taxon>
        <taxon>Verrucomicrobiia</taxon>
        <taxon>Verrucomicrobiales</taxon>
        <taxon>Verrucomicrobiaceae</taxon>
        <taxon>Luteolibacter</taxon>
    </lineage>
</organism>
<accession>A0A975J194</accession>
<proteinExistence type="predicted"/>
<gene>
    <name evidence="2" type="ORF">KBB96_04595</name>
</gene>
<reference evidence="2" key="1">
    <citation type="submission" date="2021-04" db="EMBL/GenBank/DDBJ databases">
        <title>Luteolibacter sp. 32A isolated from the skin of an Anderson's salamander (Ambystoma andersonii).</title>
        <authorList>
            <person name="Spergser J."/>
            <person name="Busse H.-J."/>
        </authorList>
    </citation>
    <scope>NUCLEOTIDE SEQUENCE</scope>
    <source>
        <strain evidence="2">32A</strain>
    </source>
</reference>
<dbReference type="Pfam" id="PF04443">
    <property type="entry name" value="LuxE"/>
    <property type="match status" value="1"/>
</dbReference>
<protein>
    <recommendedName>
        <fullName evidence="1">Acyl-protein synthetase LuxE domain-containing protein</fullName>
    </recommendedName>
</protein>
<dbReference type="GO" id="GO:0008218">
    <property type="term" value="P:bioluminescence"/>
    <property type="evidence" value="ECO:0007669"/>
    <property type="project" value="InterPro"/>
</dbReference>
<evidence type="ECO:0000313" key="2">
    <source>
        <dbReference type="EMBL" id="QUE52173.1"/>
    </source>
</evidence>
<dbReference type="EMBL" id="CP073100">
    <property type="protein sequence ID" value="QUE52173.1"/>
    <property type="molecule type" value="Genomic_DNA"/>
</dbReference>
<dbReference type="RefSeq" id="WP_211632826.1">
    <property type="nucleotide sequence ID" value="NZ_CP073100.1"/>
</dbReference>
<name>A0A975J194_9BACT</name>
<dbReference type="GO" id="GO:0047474">
    <property type="term" value="F:long-chain fatty acid--protein ligase activity"/>
    <property type="evidence" value="ECO:0007669"/>
    <property type="project" value="InterPro"/>
</dbReference>